<keyword evidence="5" id="KW-1185">Reference proteome</keyword>
<dbReference type="AlphaFoldDB" id="A0A7X2XEG6"/>
<evidence type="ECO:0000313" key="4">
    <source>
        <dbReference type="EMBL" id="MTU03158.1"/>
    </source>
</evidence>
<dbReference type="EMBL" id="WNBW01000001">
    <property type="protein sequence ID" value="MTU03158.1"/>
    <property type="molecule type" value="Genomic_DNA"/>
</dbReference>
<keyword evidence="1" id="KW-0732">Signal</keyword>
<sequence>MKKLLLLVTLLLCINCGVVMASSPDIAVAVVHGQFAAELSCEDELTVRVPNTGEEIVLKPDRYFVNAEGGTVNLGAQKFGSQTLRFTVKENGKPIEVNKKAYRGSFEVRIAADGKTLDVVNVLPLEQYLYSVVGEEIPVIFPDEAIKAQVVAARSLAYNRLGNRSRLGYDLKASEEGQDYYGLATEKQAINKLVDVTAGMIVTYNGQPIEAVYHQSGGGQTENSSDVWGRYVPYLRSVKDYDWDAPMYNWEKALPASEIERRLSTRGYAVGKLESIRLSPLEGSSKMFGNDRTASGRVQEMIFSGSGGTFLFTGQQVQEILGLNSTFFEVEVNRPVPNSIEIPIENPYGIEIGRKEVPIKVSERSISFKDILKDLHFVSGEKGEMVTFKGRGQGTGLGLSQWGARGMANNAPSRSRDYYKEILTHYYTNTRVEKIY</sequence>
<dbReference type="PANTHER" id="PTHR30032">
    <property type="entry name" value="N-ACETYLMURAMOYL-L-ALANINE AMIDASE-RELATED"/>
    <property type="match status" value="1"/>
</dbReference>
<dbReference type="OrthoDB" id="9794671at2"/>
<proteinExistence type="predicted"/>
<name>A0A7X2XEG6_9FIRM</name>
<protein>
    <submittedName>
        <fullName evidence="3">SpoIID/LytB domain-containing protein</fullName>
    </submittedName>
</protein>
<dbReference type="RefSeq" id="WP_155163521.1">
    <property type="nucleotide sequence ID" value="NZ_WNBG01000001.1"/>
</dbReference>
<reference evidence="5 6" key="1">
    <citation type="journal article" date="2019" name="Nat. Med.">
        <title>A library of human gut bacterial isolates paired with longitudinal multiomics data enables mechanistic microbiome research.</title>
        <authorList>
            <person name="Poyet M."/>
            <person name="Groussin M."/>
            <person name="Gibbons S.M."/>
            <person name="Avila-Pacheco J."/>
            <person name="Jiang X."/>
            <person name="Kearney S.M."/>
            <person name="Perrotta A.R."/>
            <person name="Berdy B."/>
            <person name="Zhao S."/>
            <person name="Lieberman T.D."/>
            <person name="Swanson P.K."/>
            <person name="Smith M."/>
            <person name="Roesemann S."/>
            <person name="Alexander J.E."/>
            <person name="Rich S.A."/>
            <person name="Livny J."/>
            <person name="Vlamakis H."/>
            <person name="Clish C."/>
            <person name="Bullock K."/>
            <person name="Deik A."/>
            <person name="Scott J."/>
            <person name="Pierce K.A."/>
            <person name="Xavier R.J."/>
            <person name="Alm E.J."/>
        </authorList>
    </citation>
    <scope>NUCLEOTIDE SEQUENCE [LARGE SCALE GENOMIC DNA]</scope>
    <source>
        <strain evidence="3 6">BIOML-A13</strain>
        <strain evidence="4 5">BIOML-A3</strain>
    </source>
</reference>
<dbReference type="GO" id="GO:0030288">
    <property type="term" value="C:outer membrane-bounded periplasmic space"/>
    <property type="evidence" value="ECO:0007669"/>
    <property type="project" value="TreeGrafter"/>
</dbReference>
<feature type="signal peptide" evidence="1">
    <location>
        <begin position="1"/>
        <end position="21"/>
    </location>
</feature>
<feature type="chain" id="PRO_5030693846" evidence="1">
    <location>
        <begin position="22"/>
        <end position="436"/>
    </location>
</feature>
<dbReference type="InterPro" id="IPR051922">
    <property type="entry name" value="Bact_Sporulation_Assoc"/>
</dbReference>
<dbReference type="GO" id="GO:0030435">
    <property type="term" value="P:sporulation resulting in formation of a cellular spore"/>
    <property type="evidence" value="ECO:0007669"/>
    <property type="project" value="InterPro"/>
</dbReference>
<dbReference type="InterPro" id="IPR013693">
    <property type="entry name" value="SpoIID/LytB_N"/>
</dbReference>
<dbReference type="NCBIfam" id="TIGR02669">
    <property type="entry name" value="SpoIID_LytB"/>
    <property type="match status" value="1"/>
</dbReference>
<evidence type="ECO:0000313" key="5">
    <source>
        <dbReference type="Proteomes" id="UP000443070"/>
    </source>
</evidence>
<evidence type="ECO:0000259" key="2">
    <source>
        <dbReference type="Pfam" id="PF08486"/>
    </source>
</evidence>
<dbReference type="EMBL" id="WNBM01000001">
    <property type="protein sequence ID" value="MTT75027.1"/>
    <property type="molecule type" value="Genomic_DNA"/>
</dbReference>
<accession>A0A7X2XEG6</accession>
<evidence type="ECO:0000313" key="3">
    <source>
        <dbReference type="EMBL" id="MTT75027.1"/>
    </source>
</evidence>
<dbReference type="Pfam" id="PF08486">
    <property type="entry name" value="SpoIID"/>
    <property type="match status" value="1"/>
</dbReference>
<dbReference type="Proteomes" id="UP000484547">
    <property type="component" value="Unassembled WGS sequence"/>
</dbReference>
<comment type="caution">
    <text evidence="3">The sequence shown here is derived from an EMBL/GenBank/DDBJ whole genome shotgun (WGS) entry which is preliminary data.</text>
</comment>
<dbReference type="Proteomes" id="UP000443070">
    <property type="component" value="Unassembled WGS sequence"/>
</dbReference>
<feature type="domain" description="Sporulation stage II protein D amidase enhancer LytB N-terminal" evidence="2">
    <location>
        <begin position="115"/>
        <end position="204"/>
    </location>
</feature>
<dbReference type="InterPro" id="IPR013486">
    <property type="entry name" value="SpoIID/LytB"/>
</dbReference>
<organism evidence="3 6">
    <name type="scientific">Phascolarctobacterium faecium</name>
    <dbReference type="NCBI Taxonomy" id="33025"/>
    <lineage>
        <taxon>Bacteria</taxon>
        <taxon>Bacillati</taxon>
        <taxon>Bacillota</taxon>
        <taxon>Negativicutes</taxon>
        <taxon>Acidaminococcales</taxon>
        <taxon>Acidaminococcaceae</taxon>
        <taxon>Phascolarctobacterium</taxon>
    </lineage>
</organism>
<evidence type="ECO:0000313" key="6">
    <source>
        <dbReference type="Proteomes" id="UP000484547"/>
    </source>
</evidence>
<evidence type="ECO:0000256" key="1">
    <source>
        <dbReference type="SAM" id="SignalP"/>
    </source>
</evidence>
<gene>
    <name evidence="3" type="ORF">GMD11_01925</name>
    <name evidence="4" type="ORF">GMD18_01920</name>
</gene>
<dbReference type="PANTHER" id="PTHR30032:SF4">
    <property type="entry name" value="AMIDASE ENHANCER"/>
    <property type="match status" value="1"/>
</dbReference>